<organism evidence="1 2">
    <name type="scientific">Dyella tabacisoli</name>
    <dbReference type="NCBI Taxonomy" id="2282381"/>
    <lineage>
        <taxon>Bacteria</taxon>
        <taxon>Pseudomonadati</taxon>
        <taxon>Pseudomonadota</taxon>
        <taxon>Gammaproteobacteria</taxon>
        <taxon>Lysobacterales</taxon>
        <taxon>Rhodanobacteraceae</taxon>
        <taxon>Dyella</taxon>
    </lineage>
</organism>
<accession>A0A369UMQ2</accession>
<dbReference type="Pfam" id="PF09684">
    <property type="entry name" value="Tail_P2_I"/>
    <property type="match status" value="1"/>
</dbReference>
<dbReference type="AlphaFoldDB" id="A0A369UMQ2"/>
<protein>
    <submittedName>
        <fullName evidence="1">Uncharacterized protein</fullName>
    </submittedName>
</protein>
<dbReference type="InterPro" id="IPR006521">
    <property type="entry name" value="Tail_protein_I"/>
</dbReference>
<dbReference type="EMBL" id="QQAH01000011">
    <property type="protein sequence ID" value="RDD81355.1"/>
    <property type="molecule type" value="Genomic_DNA"/>
</dbReference>
<comment type="caution">
    <text evidence="1">The sequence shown here is derived from an EMBL/GenBank/DDBJ whole genome shotgun (WGS) entry which is preliminary data.</text>
</comment>
<keyword evidence="2" id="KW-1185">Reference proteome</keyword>
<sequence length="331" mass="35892">MSDKGQLVADSSYLRYLPGVLAKSGDGFLARYLRIFEKLLSGLDDQTLDGRRGIQELLAAGVVGNLFYSRFSFLFPKSDHDFIPPISGLPTAEQDAILALFDSYIGVPARSDPLAGYVASPLAGGGGWQADFMAWLNEFLDWLASWVNLVLDHGWTLDKKRLVIAEIMALYRLRGTAQGMSMLLNLVLDLPLSVHCYTPPRSPPVMGPLSINVLNPTPPSIMVNKDAGTANTFTLNCAYLPGAPLVSGYAPWLFLLQVVLPAYGDAQKILDTAGAQQVQTLLAQLTTLVEAVKPAASRYQLQILGGMCLLPDPYRPQLNLNAVLGTKTPTL</sequence>
<gene>
    <name evidence="1" type="ORF">DVJ77_13800</name>
</gene>
<proteinExistence type="predicted"/>
<evidence type="ECO:0000313" key="2">
    <source>
        <dbReference type="Proteomes" id="UP000253782"/>
    </source>
</evidence>
<reference evidence="1 2" key="1">
    <citation type="submission" date="2018-07" db="EMBL/GenBank/DDBJ databases">
        <title>Dyella tabacisoli L4-6T, whole genome shotgun sequence.</title>
        <authorList>
            <person name="Zhou X.-K."/>
            <person name="Li W.-J."/>
            <person name="Duan Y.-Q."/>
        </authorList>
    </citation>
    <scope>NUCLEOTIDE SEQUENCE [LARGE SCALE GENOMIC DNA]</scope>
    <source>
        <strain evidence="1 2">L4-6</strain>
    </source>
</reference>
<dbReference type="RefSeq" id="WP_114846068.1">
    <property type="nucleotide sequence ID" value="NZ_JBHSPE010000020.1"/>
</dbReference>
<evidence type="ECO:0000313" key="1">
    <source>
        <dbReference type="EMBL" id="RDD81355.1"/>
    </source>
</evidence>
<dbReference type="Proteomes" id="UP000253782">
    <property type="component" value="Unassembled WGS sequence"/>
</dbReference>
<dbReference type="OrthoDB" id="370073at2"/>
<name>A0A369UMQ2_9GAMM</name>